<dbReference type="SFLD" id="SFLDG01065">
    <property type="entry name" value="anaerobic_coproporphyrinogen-I"/>
    <property type="match status" value="1"/>
</dbReference>
<sequence length="394" mass="45116">MSLTMNTLKTDEISLYIHIPFCVEKCLYCDFISYKISDAEKHNSVEIYVQALKKEIDLYETLLRDSKVSTIFIGGGTPSSIEGRYILEIINQIKQYNALLELKEFTIEINPGTLNDEKINAYLAAGVNRVSMGVQSAEDTLLKSIGRIHTFNEFLTTYRGIREKGFDNVNLDLMFGLPNQSIADVEHTLKIITELNPEHISAYALKLEEGTPLYRAHKRGEIVLPDEETERAMYHLIENILEEKGYVQYEISNFAKPNKASNHNLVYWENKSYLGLGIASHSKVGSLRFSNFSNFPEYINALNQNTKPVNEETPIEKDEDLFETIMLGLRLNKGIAIEAINKKYEIDFLEKYQHAIEKLKSQKLILHDIEAKQICLTPLGRDLSNQVFLEFMPD</sequence>
<dbReference type="CDD" id="cd01335">
    <property type="entry name" value="Radical_SAM"/>
    <property type="match status" value="1"/>
</dbReference>
<evidence type="ECO:0000256" key="9">
    <source>
        <dbReference type="RuleBase" id="RU364116"/>
    </source>
</evidence>
<keyword evidence="5 9" id="KW-0479">Metal-binding</keyword>
<dbReference type="InterPro" id="IPR034505">
    <property type="entry name" value="Coproporphyrinogen-III_oxidase"/>
</dbReference>
<dbReference type="InterPro" id="IPR004559">
    <property type="entry name" value="HemW-like"/>
</dbReference>
<dbReference type="Pfam" id="PF04055">
    <property type="entry name" value="Radical_SAM"/>
    <property type="match status" value="1"/>
</dbReference>
<evidence type="ECO:0000256" key="5">
    <source>
        <dbReference type="ARBA" id="ARBA00022723"/>
    </source>
</evidence>
<comment type="function">
    <text evidence="9">Probably acts as a heme chaperone, transferring heme to an unknown acceptor. Binds one molecule of heme per monomer, possibly covalently. Binds 1 [4Fe-4S] cluster. The cluster is coordinated with 3 cysteines and an exchangeable S-adenosyl-L-methionine.</text>
</comment>
<dbReference type="SFLD" id="SFLDG01082">
    <property type="entry name" value="B12-binding_domain_containing"/>
    <property type="match status" value="1"/>
</dbReference>
<keyword evidence="12" id="KW-1185">Reference proteome</keyword>
<evidence type="ECO:0000256" key="2">
    <source>
        <dbReference type="ARBA" id="ARBA00017228"/>
    </source>
</evidence>
<dbReference type="InterPro" id="IPR006638">
    <property type="entry name" value="Elp3/MiaA/NifB-like_rSAM"/>
</dbReference>
<dbReference type="PANTHER" id="PTHR13932:SF5">
    <property type="entry name" value="RADICAL S-ADENOSYL METHIONINE DOMAIN-CONTAINING PROTEIN 1, MITOCHONDRIAL"/>
    <property type="match status" value="1"/>
</dbReference>
<evidence type="ECO:0000256" key="1">
    <source>
        <dbReference type="ARBA" id="ARBA00006100"/>
    </source>
</evidence>
<dbReference type="RefSeq" id="WP_194703144.1">
    <property type="nucleotide sequence ID" value="NZ_JADKNH010000011.1"/>
</dbReference>
<dbReference type="InterPro" id="IPR058240">
    <property type="entry name" value="rSAM_sf"/>
</dbReference>
<protein>
    <recommendedName>
        <fullName evidence="2 9">Heme chaperone HemW</fullName>
    </recommendedName>
</protein>
<comment type="subcellular location">
    <subcellularLocation>
        <location evidence="9">Cytoplasm</location>
    </subcellularLocation>
</comment>
<evidence type="ECO:0000259" key="10">
    <source>
        <dbReference type="PROSITE" id="PS51918"/>
    </source>
</evidence>
<name>A0ABR9ZY65_9FIRM</name>
<comment type="similarity">
    <text evidence="1">Belongs to the anaerobic coproporphyrinogen-III oxidase family. HemW subfamily.</text>
</comment>
<comment type="caution">
    <text evidence="11">The sequence shown here is derived from an EMBL/GenBank/DDBJ whole genome shotgun (WGS) entry which is preliminary data.</text>
</comment>
<dbReference type="SFLD" id="SFLDF00288">
    <property type="entry name" value="HemN-like__clustered_with_nucl"/>
    <property type="match status" value="1"/>
</dbReference>
<dbReference type="PROSITE" id="PS51918">
    <property type="entry name" value="RADICAL_SAM"/>
    <property type="match status" value="1"/>
</dbReference>
<gene>
    <name evidence="11" type="primary">hemW</name>
    <name evidence="11" type="ORF">ISU02_17535</name>
</gene>
<dbReference type="PANTHER" id="PTHR13932">
    <property type="entry name" value="COPROPORPHYRINIGEN III OXIDASE"/>
    <property type="match status" value="1"/>
</dbReference>
<keyword evidence="8 9" id="KW-0143">Chaperone</keyword>
<dbReference type="InterPro" id="IPR010723">
    <property type="entry name" value="HemN_C"/>
</dbReference>
<dbReference type="NCBIfam" id="TIGR00539">
    <property type="entry name" value="hemN_rel"/>
    <property type="match status" value="1"/>
</dbReference>
<keyword evidence="4 9" id="KW-0949">S-adenosyl-L-methionine</keyword>
<organism evidence="11 12">
    <name type="scientific">Fusibacter ferrireducens</name>
    <dbReference type="NCBI Taxonomy" id="2785058"/>
    <lineage>
        <taxon>Bacteria</taxon>
        <taxon>Bacillati</taxon>
        <taxon>Bacillota</taxon>
        <taxon>Clostridia</taxon>
        <taxon>Eubacteriales</taxon>
        <taxon>Eubacteriales Family XII. Incertae Sedis</taxon>
        <taxon>Fusibacter</taxon>
    </lineage>
</organism>
<keyword evidence="9" id="KW-0963">Cytoplasm</keyword>
<dbReference type="Gene3D" id="3.20.20.70">
    <property type="entry name" value="Aldolase class I"/>
    <property type="match status" value="1"/>
</dbReference>
<keyword evidence="6 9" id="KW-0408">Iron</keyword>
<dbReference type="SFLD" id="SFLDS00029">
    <property type="entry name" value="Radical_SAM"/>
    <property type="match status" value="1"/>
</dbReference>
<feature type="domain" description="Radical SAM core" evidence="10">
    <location>
        <begin position="7"/>
        <end position="247"/>
    </location>
</feature>
<evidence type="ECO:0000256" key="6">
    <source>
        <dbReference type="ARBA" id="ARBA00023004"/>
    </source>
</evidence>
<reference evidence="11 12" key="1">
    <citation type="submission" date="2020-11" db="EMBL/GenBank/DDBJ databases">
        <title>Fusibacter basophilias sp. nov.</title>
        <authorList>
            <person name="Qiu D."/>
        </authorList>
    </citation>
    <scope>NUCLEOTIDE SEQUENCE [LARGE SCALE GENOMIC DNA]</scope>
    <source>
        <strain evidence="11 12">Q10-2</strain>
    </source>
</reference>
<keyword evidence="3 9" id="KW-0349">Heme</keyword>
<keyword evidence="7 9" id="KW-0411">Iron-sulfur</keyword>
<dbReference type="InterPro" id="IPR013785">
    <property type="entry name" value="Aldolase_TIM"/>
</dbReference>
<dbReference type="SFLD" id="SFLDF00562">
    <property type="entry name" value="HemN-like__clustered_with_heat"/>
    <property type="match status" value="1"/>
</dbReference>
<dbReference type="SMART" id="SM00729">
    <property type="entry name" value="Elp3"/>
    <property type="match status" value="1"/>
</dbReference>
<proteinExistence type="inferred from homology"/>
<evidence type="ECO:0000313" key="11">
    <source>
        <dbReference type="EMBL" id="MBF4694906.1"/>
    </source>
</evidence>
<evidence type="ECO:0000256" key="3">
    <source>
        <dbReference type="ARBA" id="ARBA00022617"/>
    </source>
</evidence>
<evidence type="ECO:0000256" key="4">
    <source>
        <dbReference type="ARBA" id="ARBA00022691"/>
    </source>
</evidence>
<dbReference type="EMBL" id="JADKNH010000011">
    <property type="protein sequence ID" value="MBF4694906.1"/>
    <property type="molecule type" value="Genomic_DNA"/>
</dbReference>
<keyword evidence="9" id="KW-0004">4Fe-4S</keyword>
<evidence type="ECO:0000256" key="7">
    <source>
        <dbReference type="ARBA" id="ARBA00023014"/>
    </source>
</evidence>
<dbReference type="Proteomes" id="UP000614200">
    <property type="component" value="Unassembled WGS sequence"/>
</dbReference>
<evidence type="ECO:0000256" key="8">
    <source>
        <dbReference type="ARBA" id="ARBA00023186"/>
    </source>
</evidence>
<evidence type="ECO:0000313" key="12">
    <source>
        <dbReference type="Proteomes" id="UP000614200"/>
    </source>
</evidence>
<dbReference type="SUPFAM" id="SSF102114">
    <property type="entry name" value="Radical SAM enzymes"/>
    <property type="match status" value="1"/>
</dbReference>
<accession>A0ABR9ZY65</accession>
<dbReference type="Pfam" id="PF06969">
    <property type="entry name" value="HemN_C"/>
    <property type="match status" value="1"/>
</dbReference>
<dbReference type="InterPro" id="IPR007197">
    <property type="entry name" value="rSAM"/>
</dbReference>